<proteinExistence type="predicted"/>
<gene>
    <name evidence="3" type="ORF">WKV53_14300</name>
</gene>
<evidence type="ECO:0000313" key="3">
    <source>
        <dbReference type="EMBL" id="MEK7951685.1"/>
    </source>
</evidence>
<dbReference type="SUPFAM" id="SSF51126">
    <property type="entry name" value="Pectin lyase-like"/>
    <property type="match status" value="2"/>
</dbReference>
<keyword evidence="1 2" id="KW-0732">Signal</keyword>
<keyword evidence="4" id="KW-1185">Reference proteome</keyword>
<dbReference type="Pfam" id="PF12951">
    <property type="entry name" value="PATR"/>
    <property type="match status" value="6"/>
</dbReference>
<evidence type="ECO:0000256" key="1">
    <source>
        <dbReference type="ARBA" id="ARBA00022729"/>
    </source>
</evidence>
<dbReference type="EMBL" id="JBBUKT010000005">
    <property type="protein sequence ID" value="MEK7951685.1"/>
    <property type="molecule type" value="Genomic_DNA"/>
</dbReference>
<evidence type="ECO:0000256" key="2">
    <source>
        <dbReference type="SAM" id="SignalP"/>
    </source>
</evidence>
<feature type="chain" id="PRO_5045688019" evidence="2">
    <location>
        <begin position="25"/>
        <end position="1267"/>
    </location>
</feature>
<dbReference type="InterPro" id="IPR011050">
    <property type="entry name" value="Pectin_lyase_fold/virulence"/>
</dbReference>
<feature type="signal peptide" evidence="2">
    <location>
        <begin position="1"/>
        <end position="24"/>
    </location>
</feature>
<evidence type="ECO:0000313" key="4">
    <source>
        <dbReference type="Proteomes" id="UP001371305"/>
    </source>
</evidence>
<name>A0ABU9AV98_9BACT</name>
<dbReference type="Gene3D" id="2.160.20.20">
    <property type="match status" value="1"/>
</dbReference>
<comment type="caution">
    <text evidence="3">The sequence shown here is derived from an EMBL/GenBank/DDBJ whole genome shotgun (WGS) entry which is preliminary data.</text>
</comment>
<sequence>MKKPTNSLLALLAAVPALPLTATAGTYAWTGTTSGSWTPTVTANWNGATPVFDNAADVTFGDTPAIGNYITYLNDGPRMVRSISLNGTLANPLEIRTNNNSTTARQLQLSAASGPAQINIAATVTQTLNIGQGTGTNANGTVNLSSDLEVNHNGSALATISRPINEGVAGRSLTKNGTGTLLLSAANTYTGTTTINAGILRIGNAAGLGATSGDTIVNSGGTLDVNNQIIAAGETITINGAGQGGIGALYQSTGSAGAGNIVDNLVLAGPSTIGAATGTRYGIGANGTSTTTGLYTLTKVGPGQFDLRGQVTIGNIIVNEGALQTEGVAQYNNDGYTLTVNSGAAFRSFEIVNPFTRNIVLNGGKLISNGTLPAGNLYTGNLTLSGATGIENNGGDGDLMIFTGNASESAPGASLTITGTRRVVLAGTNTYTGPTNVTSGIFQASGSFTSDIVVTGTTTLDGEGSTTGAISLSSGATLVFDPSTTGANQYLRAADVVFPDSAVINVIPKVTAPGSNIVVLHDNNGGLSLDNFYLVNPGRGVLTLGGAGGNSDLLYSFPAANLEWRGYTNNDWLETDGALNFRNTASNAHEDFYSRDNVDFTDAATGTITVLSAVTPGNVVFKNTAGHDIAFSTLGAGSIDALSITTTPATTGNLTFDVPLTGQSPLTLNGTGIVTLSAGTSSTGTITLNAGTLQIGGSLFAGSITAPVVNNTAITSTRTDTATLSGIISGPGTFTQSGTGTTLLTGENTYTGLTTVSAGTLQVGTGTTGSITGDILNNANVQFTRSNNTTYTGTITGTGSVVKNGTGTFTLAGSNSYSGGTSIINGILLTTDASIGTGPVSIGTSGANTSTLSIAGGTIDNDIYFPNAGTGLKIINLATGSLDAALSGTIHLDADTGTGAGVSRISPATGTIVISGKMTGSGLAGYSKRNTGTVIITNLTNDYTGPTAIVDAGTLIVDGRVPSSVFFGEGAGVGGTGILTGTLAGSGTIGGNVKLEMNSRLSPGGTSAAGVNADTRATLTIQGGLDAALIGNGTGRLLFQLGAPAGSNDRVNVGGVLNLGGGTIGLTELVLTDAGGLAAGTYTLIHANGGITGTLDPANLTGTVGTGLNGALSVSGSDLILTVTSTGNPYTTWAATFAGLTDTSFELDFDHDGLSTGLEWVLGGNPTINDAASITPALTANAASGLTLAFKREEDSIGIATLSVEYGTTLTTWPGTALIGATTTGPDANGVTVTINPTPDPDNVTVTIPATNANNNRLYARLKATLP</sequence>
<protein>
    <submittedName>
        <fullName evidence="3">Autotransporter-associated beta strand repeat-containing protein</fullName>
    </submittedName>
</protein>
<dbReference type="NCBIfam" id="TIGR02601">
    <property type="entry name" value="autotrns_rpt"/>
    <property type="match status" value="4"/>
</dbReference>
<dbReference type="InterPro" id="IPR012332">
    <property type="entry name" value="Autotransporter_pectin_lyase_C"/>
</dbReference>
<dbReference type="RefSeq" id="WP_341405350.1">
    <property type="nucleotide sequence ID" value="NZ_JBBUKT010000005.1"/>
</dbReference>
<dbReference type="Proteomes" id="UP001371305">
    <property type="component" value="Unassembled WGS sequence"/>
</dbReference>
<accession>A0ABU9AV98</accession>
<reference evidence="3 4" key="1">
    <citation type="submission" date="2024-04" db="EMBL/GenBank/DDBJ databases">
        <title>Luteolibacter sp. isolated from soil.</title>
        <authorList>
            <person name="An J."/>
        </authorList>
    </citation>
    <scope>NUCLEOTIDE SEQUENCE [LARGE SCALE GENOMIC DNA]</scope>
    <source>
        <strain evidence="3 4">Y139</strain>
    </source>
</reference>
<organism evidence="3 4">
    <name type="scientific">Luteolibacter soli</name>
    <dbReference type="NCBI Taxonomy" id="3135280"/>
    <lineage>
        <taxon>Bacteria</taxon>
        <taxon>Pseudomonadati</taxon>
        <taxon>Verrucomicrobiota</taxon>
        <taxon>Verrucomicrobiia</taxon>
        <taxon>Verrucomicrobiales</taxon>
        <taxon>Verrucomicrobiaceae</taxon>
        <taxon>Luteolibacter</taxon>
    </lineage>
</organism>
<dbReference type="InterPro" id="IPR013425">
    <property type="entry name" value="Autotrns_rpt"/>
</dbReference>